<name>A0A8X6KNC8_9ARAC</name>
<comment type="caution">
    <text evidence="1">The sequence shown here is derived from an EMBL/GenBank/DDBJ whole genome shotgun (WGS) entry which is preliminary data.</text>
</comment>
<dbReference type="EMBL" id="BMAV01027718">
    <property type="protein sequence ID" value="GFS61729.1"/>
    <property type="molecule type" value="Genomic_DNA"/>
</dbReference>
<evidence type="ECO:0000313" key="1">
    <source>
        <dbReference type="EMBL" id="GFS61729.1"/>
    </source>
</evidence>
<reference evidence="1" key="1">
    <citation type="submission" date="2020-08" db="EMBL/GenBank/DDBJ databases">
        <title>Multicomponent nature underlies the extraordinary mechanical properties of spider dragline silk.</title>
        <authorList>
            <person name="Kono N."/>
            <person name="Nakamura H."/>
            <person name="Mori M."/>
            <person name="Yoshida Y."/>
            <person name="Ohtoshi R."/>
            <person name="Malay A.D."/>
            <person name="Moran D.A.P."/>
            <person name="Tomita M."/>
            <person name="Numata K."/>
            <person name="Arakawa K."/>
        </authorList>
    </citation>
    <scope>NUCLEOTIDE SEQUENCE</scope>
</reference>
<dbReference type="AlphaFoldDB" id="A0A8X6KNC8"/>
<protein>
    <submittedName>
        <fullName evidence="1">Uncharacterized protein</fullName>
    </submittedName>
</protein>
<sequence>MRFFREAAGTQFTWLGNEYRETDDIQGMVASQISRTESHSAYLGYSRQCKCSLQNPFLNTHGAIKRLGGVEFIFPKHHTQPRKQHESSL</sequence>
<accession>A0A8X6KNC8</accession>
<evidence type="ECO:0000313" key="2">
    <source>
        <dbReference type="Proteomes" id="UP000886998"/>
    </source>
</evidence>
<organism evidence="1 2">
    <name type="scientific">Trichonephila inaurata madagascariensis</name>
    <dbReference type="NCBI Taxonomy" id="2747483"/>
    <lineage>
        <taxon>Eukaryota</taxon>
        <taxon>Metazoa</taxon>
        <taxon>Ecdysozoa</taxon>
        <taxon>Arthropoda</taxon>
        <taxon>Chelicerata</taxon>
        <taxon>Arachnida</taxon>
        <taxon>Araneae</taxon>
        <taxon>Araneomorphae</taxon>
        <taxon>Entelegynae</taxon>
        <taxon>Araneoidea</taxon>
        <taxon>Nephilidae</taxon>
        <taxon>Trichonephila</taxon>
        <taxon>Trichonephila inaurata</taxon>
    </lineage>
</organism>
<dbReference type="Proteomes" id="UP000886998">
    <property type="component" value="Unassembled WGS sequence"/>
</dbReference>
<keyword evidence="2" id="KW-1185">Reference proteome</keyword>
<gene>
    <name evidence="1" type="ORF">TNIN_428951</name>
</gene>
<proteinExistence type="predicted"/>